<evidence type="ECO:0000259" key="1">
    <source>
        <dbReference type="Pfam" id="PF09861"/>
    </source>
</evidence>
<name>A0A2U3KW09_9BACT</name>
<dbReference type="GO" id="GO:0050043">
    <property type="term" value="F:lactate racemase activity"/>
    <property type="evidence" value="ECO:0007669"/>
    <property type="project" value="InterPro"/>
</dbReference>
<sequence>MSIVSAPASFIVGKGHPDFDLRPADLREILSEALSSIFPGSSILAIVADKTRDDNTDILFPIAAQILADRRIAKLDALVAQGTHAAMSERDKRVKIGAHGSEQVPGLGRIFDHDWADPEKLVTVGVLDAPRVKEITGGLIDQPIDLRVNRLLAPALYDTVLIFGTTAPHEVAGFSGGAKYFFPGVAGPELTHATHWLGALATIEKVIGRVETPTRHLFEAAADFVPARVISLNSVVTRDHGRLRTHALFCGDFRQAVRKAAEVSRHVHIKYIGRKYKRVVALLDPHYEDLWVGGKASYRLGPVIEEDGALIIYAPHLTNISETHGELIKRYGYAPLEKIRELVSHSQELQQNLCVAAHLAHVSYAGRKLADGSIVPRYSITLASAVDPETCRQVNLKYMDPRTFRREDYEGDAGTLVVDQAGRDLYLVEPLSE</sequence>
<dbReference type="OrthoDB" id="9770545at2"/>
<feature type="domain" description="LarA-like N-terminal" evidence="1">
    <location>
        <begin position="31"/>
        <end position="197"/>
    </location>
</feature>
<reference evidence="3" key="1">
    <citation type="submission" date="2018-02" db="EMBL/GenBank/DDBJ databases">
        <authorList>
            <person name="Hausmann B."/>
        </authorList>
    </citation>
    <scope>NUCLEOTIDE SEQUENCE [LARGE SCALE GENOMIC DNA]</scope>
    <source>
        <strain evidence="3">Peat soil MAG SbA1</strain>
    </source>
</reference>
<proteinExistence type="predicted"/>
<protein>
    <recommendedName>
        <fullName evidence="1">LarA-like N-terminal domain-containing protein</fullName>
    </recommendedName>
</protein>
<dbReference type="PANTHER" id="PTHR33171">
    <property type="entry name" value="LAR_N DOMAIN-CONTAINING PROTEIN"/>
    <property type="match status" value="1"/>
</dbReference>
<dbReference type="InterPro" id="IPR018657">
    <property type="entry name" value="LarA-like_N"/>
</dbReference>
<dbReference type="PANTHER" id="PTHR33171:SF17">
    <property type="entry name" value="LARA-LIKE N-TERMINAL DOMAIN-CONTAINING PROTEIN"/>
    <property type="match status" value="1"/>
</dbReference>
<evidence type="ECO:0000313" key="3">
    <source>
        <dbReference type="Proteomes" id="UP000238701"/>
    </source>
</evidence>
<dbReference type="Gene3D" id="3.90.226.30">
    <property type="match status" value="1"/>
</dbReference>
<dbReference type="AlphaFoldDB" id="A0A2U3KW09"/>
<gene>
    <name evidence="2" type="ORF">SBA1_500003</name>
</gene>
<evidence type="ECO:0000313" key="2">
    <source>
        <dbReference type="EMBL" id="SPF43851.1"/>
    </source>
</evidence>
<dbReference type="Proteomes" id="UP000238701">
    <property type="component" value="Unassembled WGS sequence"/>
</dbReference>
<accession>A0A2U3KW09</accession>
<dbReference type="EMBL" id="OMOD01000145">
    <property type="protein sequence ID" value="SPF43851.1"/>
    <property type="molecule type" value="Genomic_DNA"/>
</dbReference>
<dbReference type="Gene3D" id="3.40.50.11440">
    <property type="match status" value="1"/>
</dbReference>
<dbReference type="InterPro" id="IPR043166">
    <property type="entry name" value="LarA-like_C"/>
</dbReference>
<dbReference type="Pfam" id="PF09861">
    <property type="entry name" value="Lar_N"/>
    <property type="match status" value="1"/>
</dbReference>
<organism evidence="2 3">
    <name type="scientific">Candidatus Sulfotelmatobacter kueseliae</name>
    <dbReference type="NCBI Taxonomy" id="2042962"/>
    <lineage>
        <taxon>Bacteria</taxon>
        <taxon>Pseudomonadati</taxon>
        <taxon>Acidobacteriota</taxon>
        <taxon>Terriglobia</taxon>
        <taxon>Terriglobales</taxon>
        <taxon>Candidatus Korobacteraceae</taxon>
        <taxon>Candidatus Sulfotelmatobacter</taxon>
    </lineage>
</organism>
<dbReference type="InterPro" id="IPR048068">
    <property type="entry name" value="LarA-like"/>
</dbReference>